<evidence type="ECO:0000313" key="2">
    <source>
        <dbReference type="EMBL" id="PTQ39121.1"/>
    </source>
</evidence>
<keyword evidence="3" id="KW-1185">Reference proteome</keyword>
<evidence type="ECO:0000256" key="1">
    <source>
        <dbReference type="SAM" id="MobiDB-lite"/>
    </source>
</evidence>
<organism evidence="2 3">
    <name type="scientific">Marchantia polymorpha</name>
    <name type="common">Common liverwort</name>
    <name type="synonym">Marchantia aquatica</name>
    <dbReference type="NCBI Taxonomy" id="3197"/>
    <lineage>
        <taxon>Eukaryota</taxon>
        <taxon>Viridiplantae</taxon>
        <taxon>Streptophyta</taxon>
        <taxon>Embryophyta</taxon>
        <taxon>Marchantiophyta</taxon>
        <taxon>Marchantiopsida</taxon>
        <taxon>Marchantiidae</taxon>
        <taxon>Marchantiales</taxon>
        <taxon>Marchantiaceae</taxon>
        <taxon>Marchantia</taxon>
    </lineage>
</organism>
<gene>
    <name evidence="2" type="ORF">MARPO_0047s0095</name>
</gene>
<dbReference type="AlphaFoldDB" id="A0A2R6WZ38"/>
<feature type="compositionally biased region" description="Basic residues" evidence="1">
    <location>
        <begin position="71"/>
        <end position="81"/>
    </location>
</feature>
<feature type="region of interest" description="Disordered" evidence="1">
    <location>
        <begin position="55"/>
        <end position="89"/>
    </location>
</feature>
<dbReference type="Gramene" id="Mp6g14410.1">
    <property type="protein sequence ID" value="Mp6g14410.1.cds1"/>
    <property type="gene ID" value="Mp6g14410"/>
</dbReference>
<sequence length="138" mass="14854">MGISCLGGQQCVALLGLDPPDPLNVNWLVVRRLNSSWDVVQTCRRESTGGFISEPKGRVSFGSGPLGSTKPSRRACSRRSLHAGTQSGSSIAWTEKMQEPVWTTCGAQVLHGGITRAADARHDSVQAKFSRSSELRLC</sequence>
<proteinExistence type="predicted"/>
<dbReference type="Proteomes" id="UP000244005">
    <property type="component" value="Unassembled WGS sequence"/>
</dbReference>
<evidence type="ECO:0000313" key="3">
    <source>
        <dbReference type="Proteomes" id="UP000244005"/>
    </source>
</evidence>
<name>A0A2R6WZ38_MARPO</name>
<reference evidence="3" key="1">
    <citation type="journal article" date="2017" name="Cell">
        <title>Insights into land plant evolution garnered from the Marchantia polymorpha genome.</title>
        <authorList>
            <person name="Bowman J.L."/>
            <person name="Kohchi T."/>
            <person name="Yamato K.T."/>
            <person name="Jenkins J."/>
            <person name="Shu S."/>
            <person name="Ishizaki K."/>
            <person name="Yamaoka S."/>
            <person name="Nishihama R."/>
            <person name="Nakamura Y."/>
            <person name="Berger F."/>
            <person name="Adam C."/>
            <person name="Aki S.S."/>
            <person name="Althoff F."/>
            <person name="Araki T."/>
            <person name="Arteaga-Vazquez M.A."/>
            <person name="Balasubrmanian S."/>
            <person name="Barry K."/>
            <person name="Bauer D."/>
            <person name="Boehm C.R."/>
            <person name="Briginshaw L."/>
            <person name="Caballero-Perez J."/>
            <person name="Catarino B."/>
            <person name="Chen F."/>
            <person name="Chiyoda S."/>
            <person name="Chovatia M."/>
            <person name="Davies K.M."/>
            <person name="Delmans M."/>
            <person name="Demura T."/>
            <person name="Dierschke T."/>
            <person name="Dolan L."/>
            <person name="Dorantes-Acosta A.E."/>
            <person name="Eklund D.M."/>
            <person name="Florent S.N."/>
            <person name="Flores-Sandoval E."/>
            <person name="Fujiyama A."/>
            <person name="Fukuzawa H."/>
            <person name="Galik B."/>
            <person name="Grimanelli D."/>
            <person name="Grimwood J."/>
            <person name="Grossniklaus U."/>
            <person name="Hamada T."/>
            <person name="Haseloff J."/>
            <person name="Hetherington A.J."/>
            <person name="Higo A."/>
            <person name="Hirakawa Y."/>
            <person name="Hundley H.N."/>
            <person name="Ikeda Y."/>
            <person name="Inoue K."/>
            <person name="Inoue S.I."/>
            <person name="Ishida S."/>
            <person name="Jia Q."/>
            <person name="Kakita M."/>
            <person name="Kanazawa T."/>
            <person name="Kawai Y."/>
            <person name="Kawashima T."/>
            <person name="Kennedy M."/>
            <person name="Kinose K."/>
            <person name="Kinoshita T."/>
            <person name="Kohara Y."/>
            <person name="Koide E."/>
            <person name="Komatsu K."/>
            <person name="Kopischke S."/>
            <person name="Kubo M."/>
            <person name="Kyozuka J."/>
            <person name="Lagercrantz U."/>
            <person name="Lin S.S."/>
            <person name="Lindquist E."/>
            <person name="Lipzen A.M."/>
            <person name="Lu C.W."/>
            <person name="De Luna E."/>
            <person name="Martienssen R.A."/>
            <person name="Minamino N."/>
            <person name="Mizutani M."/>
            <person name="Mizutani M."/>
            <person name="Mochizuki N."/>
            <person name="Monte I."/>
            <person name="Mosher R."/>
            <person name="Nagasaki H."/>
            <person name="Nakagami H."/>
            <person name="Naramoto S."/>
            <person name="Nishitani K."/>
            <person name="Ohtani M."/>
            <person name="Okamoto T."/>
            <person name="Okumura M."/>
            <person name="Phillips J."/>
            <person name="Pollak B."/>
            <person name="Reinders A."/>
            <person name="Rovekamp M."/>
            <person name="Sano R."/>
            <person name="Sawa S."/>
            <person name="Schmid M.W."/>
            <person name="Shirakawa M."/>
            <person name="Solano R."/>
            <person name="Spunde A."/>
            <person name="Suetsugu N."/>
            <person name="Sugano S."/>
            <person name="Sugiyama A."/>
            <person name="Sun R."/>
            <person name="Suzuki Y."/>
            <person name="Takenaka M."/>
            <person name="Takezawa D."/>
            <person name="Tomogane H."/>
            <person name="Tsuzuki M."/>
            <person name="Ueda T."/>
            <person name="Umeda M."/>
            <person name="Ward J.M."/>
            <person name="Watanabe Y."/>
            <person name="Yazaki K."/>
            <person name="Yokoyama R."/>
            <person name="Yoshitake Y."/>
            <person name="Yotsui I."/>
            <person name="Zachgo S."/>
            <person name="Schmutz J."/>
        </authorList>
    </citation>
    <scope>NUCLEOTIDE SEQUENCE [LARGE SCALE GENOMIC DNA]</scope>
    <source>
        <strain evidence="3">Tak-1</strain>
    </source>
</reference>
<protein>
    <submittedName>
        <fullName evidence="2">Uncharacterized protein</fullName>
    </submittedName>
</protein>
<accession>A0A2R6WZ38</accession>
<dbReference type="EMBL" id="KZ772719">
    <property type="protein sequence ID" value="PTQ39121.1"/>
    <property type="molecule type" value="Genomic_DNA"/>
</dbReference>